<dbReference type="PANTHER" id="PTHR24136:SF53">
    <property type="entry name" value="ANKYRIN REPEAT AND SOCS BOX CONTAINING 13"/>
    <property type="match status" value="1"/>
</dbReference>
<dbReference type="Pfam" id="PF07525">
    <property type="entry name" value="SOCS_box"/>
    <property type="match status" value="1"/>
</dbReference>
<sequence length="234" mass="25420">MYYRTSKRSTISALRTEVHKASCVSGSGVSAAEFDITPLQEAAARGQTQCVRLLLDAGAQVNVYGSTPLCEACSVGNVECVRLLLEYGAKVNPMLSSRTTSPLHEACMGGNADCVRLVIAKGASLEAYDLYYGTPLHVACASRHLECVKVLLNAGKTRCHETVKYSVSHANIEECLLVEFGANIYARGKQSECNPLSLQQLRRIALRTTLGTRAVDLVTDLDIPNRIISYLLHQ</sequence>
<dbReference type="Gene3D" id="1.25.40.20">
    <property type="entry name" value="Ankyrin repeat-containing domain"/>
    <property type="match status" value="1"/>
</dbReference>
<evidence type="ECO:0000313" key="8">
    <source>
        <dbReference type="Proteomes" id="UP000472270"/>
    </source>
</evidence>
<dbReference type="Pfam" id="PF12796">
    <property type="entry name" value="Ank_2"/>
    <property type="match status" value="2"/>
</dbReference>
<dbReference type="PROSITE" id="PS50225">
    <property type="entry name" value="SOCS"/>
    <property type="match status" value="1"/>
</dbReference>
<feature type="repeat" description="ANK" evidence="5">
    <location>
        <begin position="34"/>
        <end position="66"/>
    </location>
</feature>
<feature type="repeat" description="ANK" evidence="5">
    <location>
        <begin position="64"/>
        <end position="96"/>
    </location>
</feature>
<evidence type="ECO:0000256" key="5">
    <source>
        <dbReference type="PROSITE-ProRule" id="PRU00023"/>
    </source>
</evidence>
<dbReference type="InterPro" id="IPR002110">
    <property type="entry name" value="Ankyrin_rpt"/>
</dbReference>
<feature type="domain" description="SOCS box" evidence="6">
    <location>
        <begin position="194"/>
        <end position="234"/>
    </location>
</feature>
<dbReference type="InterPro" id="IPR051573">
    <property type="entry name" value="Ankyrin-SOCS_box_domain"/>
</dbReference>
<proteinExistence type="inferred from homology"/>
<keyword evidence="3" id="KW-0677">Repeat</keyword>
<accession>A0A673K245</accession>
<name>A0A673K245_9TELE</name>
<evidence type="ECO:0000256" key="4">
    <source>
        <dbReference type="ARBA" id="ARBA00023043"/>
    </source>
</evidence>
<dbReference type="InterPro" id="IPR036770">
    <property type="entry name" value="Ankyrin_rpt-contain_sf"/>
</dbReference>
<evidence type="ECO:0000256" key="1">
    <source>
        <dbReference type="ARBA" id="ARBA00004906"/>
    </source>
</evidence>
<protein>
    <recommendedName>
        <fullName evidence="6">SOCS box domain-containing protein</fullName>
    </recommendedName>
</protein>
<dbReference type="Proteomes" id="UP000472270">
    <property type="component" value="Unassembled WGS sequence"/>
</dbReference>
<dbReference type="Gene3D" id="1.10.750.20">
    <property type="entry name" value="SOCS box"/>
    <property type="match status" value="1"/>
</dbReference>
<evidence type="ECO:0000313" key="7">
    <source>
        <dbReference type="Ensembl" id="ENSSRHP00000056586.1"/>
    </source>
</evidence>
<keyword evidence="8" id="KW-1185">Reference proteome</keyword>
<keyword evidence="4 5" id="KW-0040">ANK repeat</keyword>
<dbReference type="PANTHER" id="PTHR24136">
    <property type="entry name" value="SOWAH (DROSOPHILA) HOMOLOG"/>
    <property type="match status" value="1"/>
</dbReference>
<evidence type="ECO:0000259" key="6">
    <source>
        <dbReference type="PROSITE" id="PS50225"/>
    </source>
</evidence>
<dbReference type="AlphaFoldDB" id="A0A673K245"/>
<evidence type="ECO:0000256" key="3">
    <source>
        <dbReference type="ARBA" id="ARBA00022737"/>
    </source>
</evidence>
<reference evidence="7" key="2">
    <citation type="submission" date="2025-09" db="UniProtKB">
        <authorList>
            <consortium name="Ensembl"/>
        </authorList>
    </citation>
    <scope>IDENTIFICATION</scope>
</reference>
<reference evidence="7" key="1">
    <citation type="submission" date="2025-08" db="UniProtKB">
        <authorList>
            <consortium name="Ensembl"/>
        </authorList>
    </citation>
    <scope>IDENTIFICATION</scope>
</reference>
<comment type="similarity">
    <text evidence="2">Belongs to the ankyrin SOCS box (ASB) family.</text>
</comment>
<evidence type="ECO:0000256" key="2">
    <source>
        <dbReference type="ARBA" id="ARBA00005949"/>
    </source>
</evidence>
<dbReference type="PROSITE" id="PS50297">
    <property type="entry name" value="ANK_REP_REGION"/>
    <property type="match status" value="4"/>
</dbReference>
<dbReference type="GO" id="GO:0045732">
    <property type="term" value="P:positive regulation of protein catabolic process"/>
    <property type="evidence" value="ECO:0007669"/>
    <property type="project" value="TreeGrafter"/>
</dbReference>
<comment type="pathway">
    <text evidence="1">Protein modification; protein ubiquitination.</text>
</comment>
<dbReference type="SMART" id="SM00969">
    <property type="entry name" value="SOCS_box"/>
    <property type="match status" value="1"/>
</dbReference>
<dbReference type="InterPro" id="IPR001496">
    <property type="entry name" value="SOCS_box"/>
</dbReference>
<dbReference type="GO" id="GO:0016567">
    <property type="term" value="P:protein ubiquitination"/>
    <property type="evidence" value="ECO:0007669"/>
    <property type="project" value="UniProtKB-UniPathway"/>
</dbReference>
<dbReference type="UniPathway" id="UPA00143"/>
<organism evidence="7 8">
    <name type="scientific">Sinocyclocheilus rhinocerous</name>
    <dbReference type="NCBI Taxonomy" id="307959"/>
    <lineage>
        <taxon>Eukaryota</taxon>
        <taxon>Metazoa</taxon>
        <taxon>Chordata</taxon>
        <taxon>Craniata</taxon>
        <taxon>Vertebrata</taxon>
        <taxon>Euteleostomi</taxon>
        <taxon>Actinopterygii</taxon>
        <taxon>Neopterygii</taxon>
        <taxon>Teleostei</taxon>
        <taxon>Ostariophysi</taxon>
        <taxon>Cypriniformes</taxon>
        <taxon>Cyprinidae</taxon>
        <taxon>Cyprininae</taxon>
        <taxon>Sinocyclocheilus</taxon>
    </lineage>
</organism>
<dbReference type="SMART" id="SM00248">
    <property type="entry name" value="ANK"/>
    <property type="match status" value="4"/>
</dbReference>
<dbReference type="SUPFAM" id="SSF48403">
    <property type="entry name" value="Ankyrin repeat"/>
    <property type="match status" value="1"/>
</dbReference>
<dbReference type="Ensembl" id="ENSSRHT00000058173.1">
    <property type="protein sequence ID" value="ENSSRHP00000056586.1"/>
    <property type="gene ID" value="ENSSRHG00000028405.1"/>
</dbReference>
<dbReference type="PROSITE" id="PS50088">
    <property type="entry name" value="ANK_REPEAT"/>
    <property type="match status" value="4"/>
</dbReference>
<feature type="repeat" description="ANK" evidence="5">
    <location>
        <begin position="98"/>
        <end position="130"/>
    </location>
</feature>
<feature type="repeat" description="ANK" evidence="5">
    <location>
        <begin position="131"/>
        <end position="155"/>
    </location>
</feature>